<protein>
    <submittedName>
        <fullName evidence="1">Uncharacterized protein</fullName>
    </submittedName>
</protein>
<dbReference type="Proteomes" id="UP000053961">
    <property type="component" value="Unassembled WGS sequence"/>
</dbReference>
<evidence type="ECO:0000313" key="1">
    <source>
        <dbReference type="EMBL" id="KUK94115.1"/>
    </source>
</evidence>
<dbReference type="EMBL" id="LGHB01000060">
    <property type="protein sequence ID" value="KUK94115.1"/>
    <property type="molecule type" value="Genomic_DNA"/>
</dbReference>
<accession>A0A101IF34</accession>
<sequence length="45" mass="5220">MHASDSYGEFSEEFIAEVLEAERECEMGRCKRFDNIDDALAFLDE</sequence>
<dbReference type="AlphaFoldDB" id="A0A101IF34"/>
<comment type="caution">
    <text evidence="1">The sequence shown here is derived from an EMBL/GenBank/DDBJ whole genome shotgun (WGS) entry which is preliminary data.</text>
</comment>
<gene>
    <name evidence="1" type="ORF">XE07_2239</name>
</gene>
<name>A0A101IF34_9EURY</name>
<proteinExistence type="predicted"/>
<organism evidence="1 2">
    <name type="scientific">Methanothrix harundinacea</name>
    <dbReference type="NCBI Taxonomy" id="301375"/>
    <lineage>
        <taxon>Archaea</taxon>
        <taxon>Methanobacteriati</taxon>
        <taxon>Methanobacteriota</taxon>
        <taxon>Stenosarchaea group</taxon>
        <taxon>Methanomicrobia</taxon>
        <taxon>Methanotrichales</taxon>
        <taxon>Methanotrichaceae</taxon>
        <taxon>Methanothrix</taxon>
    </lineage>
</organism>
<evidence type="ECO:0000313" key="2">
    <source>
        <dbReference type="Proteomes" id="UP000053961"/>
    </source>
</evidence>
<reference evidence="2" key="1">
    <citation type="journal article" date="2015" name="MBio">
        <title>Genome-Resolved Metagenomic Analysis Reveals Roles for Candidate Phyla and Other Microbial Community Members in Biogeochemical Transformations in Oil Reservoirs.</title>
        <authorList>
            <person name="Hu P."/>
            <person name="Tom L."/>
            <person name="Singh A."/>
            <person name="Thomas B.C."/>
            <person name="Baker B.J."/>
            <person name="Piceno Y.M."/>
            <person name="Andersen G.L."/>
            <person name="Banfield J.F."/>
        </authorList>
    </citation>
    <scope>NUCLEOTIDE SEQUENCE [LARGE SCALE GENOMIC DNA]</scope>
</reference>
<dbReference type="PATRIC" id="fig|301375.6.peg.777"/>